<keyword evidence="5 10" id="KW-0808">Transferase</keyword>
<dbReference type="Pfam" id="PF01035">
    <property type="entry name" value="DNA_binding_1"/>
    <property type="match status" value="1"/>
</dbReference>
<dbReference type="GO" id="GO:0006281">
    <property type="term" value="P:DNA repair"/>
    <property type="evidence" value="ECO:0007669"/>
    <property type="project" value="UniProtKB-KW"/>
</dbReference>
<dbReference type="PROSITE" id="PS00374">
    <property type="entry name" value="MGMT"/>
    <property type="match status" value="1"/>
</dbReference>
<dbReference type="AlphaFoldDB" id="A0A2C6MDU0"/>
<evidence type="ECO:0000256" key="1">
    <source>
        <dbReference type="ARBA" id="ARBA00001286"/>
    </source>
</evidence>
<feature type="domain" description="Methylated-DNA-[protein]-cysteine S-methyltransferase DNA binding" evidence="9">
    <location>
        <begin position="91"/>
        <end position="170"/>
    </location>
</feature>
<evidence type="ECO:0000313" key="11">
    <source>
        <dbReference type="Proteomes" id="UP000222564"/>
    </source>
</evidence>
<dbReference type="NCBIfam" id="TIGR00589">
    <property type="entry name" value="ogt"/>
    <property type="match status" value="1"/>
</dbReference>
<keyword evidence="7" id="KW-0234">DNA repair</keyword>
<dbReference type="InterPro" id="IPR036217">
    <property type="entry name" value="MethylDNA_cys_MeTrfase_DNAb"/>
</dbReference>
<comment type="catalytic activity">
    <reaction evidence="8">
        <text>a 6-O-methyl-2'-deoxyguanosine in DNA + L-cysteinyl-[protein] = S-methyl-L-cysteinyl-[protein] + a 2'-deoxyguanosine in DNA</text>
        <dbReference type="Rhea" id="RHEA:24000"/>
        <dbReference type="Rhea" id="RHEA-COMP:10131"/>
        <dbReference type="Rhea" id="RHEA-COMP:10132"/>
        <dbReference type="Rhea" id="RHEA-COMP:11367"/>
        <dbReference type="Rhea" id="RHEA-COMP:11368"/>
        <dbReference type="ChEBI" id="CHEBI:29950"/>
        <dbReference type="ChEBI" id="CHEBI:82612"/>
        <dbReference type="ChEBI" id="CHEBI:85445"/>
        <dbReference type="ChEBI" id="CHEBI:85448"/>
        <dbReference type="EC" id="2.1.1.63"/>
    </reaction>
</comment>
<evidence type="ECO:0000256" key="4">
    <source>
        <dbReference type="ARBA" id="ARBA00022603"/>
    </source>
</evidence>
<evidence type="ECO:0000256" key="7">
    <source>
        <dbReference type="ARBA" id="ARBA00023204"/>
    </source>
</evidence>
<evidence type="ECO:0000256" key="3">
    <source>
        <dbReference type="ARBA" id="ARBA00011918"/>
    </source>
</evidence>
<dbReference type="EMBL" id="AWQQ01000080">
    <property type="protein sequence ID" value="PHJ37765.1"/>
    <property type="molecule type" value="Genomic_DNA"/>
</dbReference>
<comment type="similarity">
    <text evidence="2">Belongs to the MGMT family.</text>
</comment>
<protein>
    <recommendedName>
        <fullName evidence="3">methylated-DNA--[protein]-cysteine S-methyltransferase</fullName>
        <ecNumber evidence="3">2.1.1.63</ecNumber>
    </recommendedName>
</protein>
<dbReference type="EC" id="2.1.1.63" evidence="3"/>
<dbReference type="Proteomes" id="UP000222564">
    <property type="component" value="Unassembled WGS sequence"/>
</dbReference>
<dbReference type="GO" id="GO:0003908">
    <property type="term" value="F:methylated-DNA-[protein]-cysteine S-methyltransferase activity"/>
    <property type="evidence" value="ECO:0007669"/>
    <property type="project" value="UniProtKB-EC"/>
</dbReference>
<reference evidence="10 11" key="1">
    <citation type="submission" date="2013-09" db="EMBL/GenBank/DDBJ databases">
        <title>Biodegradation of hydrocarbons in the deep terrestrial subsurface : characterization of a microbial consortium composed of two Desulfotomaculum species originating from a deep geological formation.</title>
        <authorList>
            <person name="Aullo T."/>
            <person name="Berlendis S."/>
            <person name="Lascourreges J.-F."/>
            <person name="Dessort D."/>
            <person name="Saint-Laurent S."/>
            <person name="Schraauwers B."/>
            <person name="Mas J."/>
            <person name="Magot M."/>
            <person name="Ranchou-Peyruse A."/>
        </authorList>
    </citation>
    <scope>NUCLEOTIDE SEQUENCE [LARGE SCALE GENOMIC DNA]</scope>
    <source>
        <strain evidence="10 11">Bs107</strain>
    </source>
</reference>
<accession>A0A2C6MDU0</accession>
<evidence type="ECO:0000256" key="5">
    <source>
        <dbReference type="ARBA" id="ARBA00022679"/>
    </source>
</evidence>
<gene>
    <name evidence="10" type="ORF">P378_14020</name>
</gene>
<proteinExistence type="inferred from homology"/>
<dbReference type="InterPro" id="IPR036388">
    <property type="entry name" value="WH-like_DNA-bd_sf"/>
</dbReference>
<organism evidence="10 11">
    <name type="scientific">Desulforamulus profundi</name>
    <dbReference type="NCBI Taxonomy" id="1383067"/>
    <lineage>
        <taxon>Bacteria</taxon>
        <taxon>Bacillati</taxon>
        <taxon>Bacillota</taxon>
        <taxon>Clostridia</taxon>
        <taxon>Eubacteriales</taxon>
        <taxon>Peptococcaceae</taxon>
        <taxon>Desulforamulus</taxon>
    </lineage>
</organism>
<evidence type="ECO:0000313" key="10">
    <source>
        <dbReference type="EMBL" id="PHJ37765.1"/>
    </source>
</evidence>
<dbReference type="RefSeq" id="WP_099083482.1">
    <property type="nucleotide sequence ID" value="NZ_AWQQ01000080.1"/>
</dbReference>
<keyword evidence="6" id="KW-0227">DNA damage</keyword>
<dbReference type="FunFam" id="1.10.10.10:FF:000214">
    <property type="entry name" value="Methylated-DNA--protein-cysteine methyltransferase"/>
    <property type="match status" value="1"/>
</dbReference>
<dbReference type="GO" id="GO:0032259">
    <property type="term" value="P:methylation"/>
    <property type="evidence" value="ECO:0007669"/>
    <property type="project" value="UniProtKB-KW"/>
</dbReference>
<keyword evidence="11" id="KW-1185">Reference proteome</keyword>
<evidence type="ECO:0000256" key="8">
    <source>
        <dbReference type="ARBA" id="ARBA00049348"/>
    </source>
</evidence>
<dbReference type="InterPro" id="IPR001497">
    <property type="entry name" value="MethylDNA_cys_MeTrfase_AS"/>
</dbReference>
<dbReference type="PANTHER" id="PTHR10815">
    <property type="entry name" value="METHYLATED-DNA--PROTEIN-CYSTEINE METHYLTRANSFERASE"/>
    <property type="match status" value="1"/>
</dbReference>
<dbReference type="InterPro" id="IPR014048">
    <property type="entry name" value="MethylDNA_cys_MeTrfase_DNA-bd"/>
</dbReference>
<comment type="caution">
    <text evidence="10">The sequence shown here is derived from an EMBL/GenBank/DDBJ whole genome shotgun (WGS) entry which is preliminary data.</text>
</comment>
<dbReference type="Gene3D" id="1.10.10.10">
    <property type="entry name" value="Winged helix-like DNA-binding domain superfamily/Winged helix DNA-binding domain"/>
    <property type="match status" value="1"/>
</dbReference>
<dbReference type="PANTHER" id="PTHR10815:SF13">
    <property type="entry name" value="METHYLATED-DNA--PROTEIN-CYSTEINE METHYLTRANSFERASE"/>
    <property type="match status" value="1"/>
</dbReference>
<comment type="catalytic activity">
    <reaction evidence="1">
        <text>a 4-O-methyl-thymidine in DNA + L-cysteinyl-[protein] = a thymidine in DNA + S-methyl-L-cysteinyl-[protein]</text>
        <dbReference type="Rhea" id="RHEA:53428"/>
        <dbReference type="Rhea" id="RHEA-COMP:10131"/>
        <dbReference type="Rhea" id="RHEA-COMP:10132"/>
        <dbReference type="Rhea" id="RHEA-COMP:13555"/>
        <dbReference type="Rhea" id="RHEA-COMP:13556"/>
        <dbReference type="ChEBI" id="CHEBI:29950"/>
        <dbReference type="ChEBI" id="CHEBI:82612"/>
        <dbReference type="ChEBI" id="CHEBI:137386"/>
        <dbReference type="ChEBI" id="CHEBI:137387"/>
        <dbReference type="EC" id="2.1.1.63"/>
    </reaction>
</comment>
<dbReference type="OrthoDB" id="9789813at2"/>
<evidence type="ECO:0000256" key="2">
    <source>
        <dbReference type="ARBA" id="ARBA00008711"/>
    </source>
</evidence>
<name>A0A2C6MDU0_9FIRM</name>
<evidence type="ECO:0000256" key="6">
    <source>
        <dbReference type="ARBA" id="ARBA00022763"/>
    </source>
</evidence>
<evidence type="ECO:0000259" key="9">
    <source>
        <dbReference type="Pfam" id="PF01035"/>
    </source>
</evidence>
<dbReference type="CDD" id="cd06445">
    <property type="entry name" value="ATase"/>
    <property type="match status" value="1"/>
</dbReference>
<dbReference type="SUPFAM" id="SSF46767">
    <property type="entry name" value="Methylated DNA-protein cysteine methyltransferase, C-terminal domain"/>
    <property type="match status" value="1"/>
</dbReference>
<keyword evidence="4 10" id="KW-0489">Methyltransferase</keyword>
<sequence length="179" mass="19529">MNLQLIHTTWGCSAAAWENGLLAGVTLPHDNEKEAIDTLAGYLKTSPASLSQKRSGIVDDLQQRLAEKLTGYFAGKQGAFDLPLRWPGLTPFQQRVLKVVKEIPYGQTLSYGEIARQIGCPRGARAVGGAVGANPWLLVVPCHRVLAGNRQIGGFGCGLDWKVKLLQLEKIHYKTSHLD</sequence>